<evidence type="ECO:0000259" key="3">
    <source>
        <dbReference type="Pfam" id="PF18676"/>
    </source>
</evidence>
<keyword evidence="5" id="KW-1185">Reference proteome</keyword>
<dbReference type="RefSeq" id="WP_131476850.1">
    <property type="nucleotide sequence ID" value="NZ_SJPE01000018.1"/>
</dbReference>
<dbReference type="Proteomes" id="UP000293300">
    <property type="component" value="Unassembled WGS sequence"/>
</dbReference>
<dbReference type="InterPro" id="IPR041286">
    <property type="entry name" value="MBG_2"/>
</dbReference>
<evidence type="ECO:0000313" key="5">
    <source>
        <dbReference type="Proteomes" id="UP000293300"/>
    </source>
</evidence>
<dbReference type="Pfam" id="PF18676">
    <property type="entry name" value="MBG_2"/>
    <property type="match status" value="2"/>
</dbReference>
<dbReference type="OrthoDB" id="1652165at2"/>
<sequence>MQLTLSNQKVKILLFFLILTLSAGNVSAAAYKVTGITVSPQSTTVTYGTVSSTTYTLTLTESGNGNPSSSSTFSINWTAPLGVSVSGLGTISLTGNGQKVTFTVTTSINTPAGTTQFTISSTNNNVTSASSDFVVDKRDLTITANNQTKVYGTTQSSSVVGSTAFTSSGLVGTQTIGSVTLSYGSGALTAAAVVGSTSTITPSAATGGTFLINNYNIIYVNGSLTVIKATPTVTPTVGTYTYNASAQGPNAATNTGTGTTYTYTYTGTGSTVYNASSTRPTNAGTYTVVATVAATTNYNTASSSAVAFTIQKATLTVTASNAAKDYGTTYTLGTTAFTSSGLLGGQTIGGVTLTSAGAASTAAPGVYPIVPSAATGGTFNPLNYTITYANGSLTVNQGSVGGTVSGGTMVCSGGTTILVLSGQVGTVIRWESSTAPFTTWTTIANTSETYTTTPITQTTRFRAVVKSGNSPESTSTAAEVTTGTSTTWNGTAWSNGAPDSSKTATISGAYTSNGTNINACSLTVNNNAVVVISSGDSVILNGALTVANGSTMTFNNNANLVQSGTTNTNSGSVIFKRESALIKRLDYTLWSSPVASQQLQAFSPQTMSNRFYSYNSATNLYDQIATPSTTNFDTAKGYLIRVANNHSATTPMPWLGQFTGVPNNGNYSYTLANGAAGNRFNLVGNPYPSPIYIDEFINNPNNKITITGTLYFWRKTNGSSNPSYCTLTPLGGFVSNGHASANAFAHNPNAIIEPGQGFFVEGTGNGNGKVEFDNSMRANTHYNHFLKTATVERHRIWLNVTNTSGAFSQAMVGYLTDATQDVDMYIDGKYINDGEIALASLIGTTPYAIQGRALPFDASDVVPMSFKATNAGDYTIAIDHTDGLFSEGQTVYLRDNLTGTVHNLSSGDYTFSSEAGSFDTRFELIYQMPLGVSNPKFNAGQVVIYRDAGNNLIINTGTESMAAVKVFDINGKLILEKSDIHNTQTSLYIGLSNEVILVQIETENGTIVTKKYLLQRMTLKKDKNTIEKTQIANDE</sequence>
<dbReference type="EMBL" id="SJPE01000018">
    <property type="protein sequence ID" value="TBX65580.1"/>
    <property type="molecule type" value="Genomic_DNA"/>
</dbReference>
<feature type="domain" description="MBG" evidence="3">
    <location>
        <begin position="140"/>
        <end position="225"/>
    </location>
</feature>
<organism evidence="4 5">
    <name type="scientific">Flavobacterium silvisoli</name>
    <dbReference type="NCBI Taxonomy" id="2529433"/>
    <lineage>
        <taxon>Bacteria</taxon>
        <taxon>Pseudomonadati</taxon>
        <taxon>Bacteroidota</taxon>
        <taxon>Flavobacteriia</taxon>
        <taxon>Flavobacteriales</taxon>
        <taxon>Flavobacteriaceae</taxon>
        <taxon>Flavobacterium</taxon>
    </lineage>
</organism>
<reference evidence="4 5" key="1">
    <citation type="submission" date="2019-02" db="EMBL/GenBank/DDBJ databases">
        <title>Flavobacterium sp. RD-2-33 isolated from forest soil.</title>
        <authorList>
            <person name="Chaudhary D.K."/>
        </authorList>
    </citation>
    <scope>NUCLEOTIDE SEQUENCE [LARGE SCALE GENOMIC DNA]</scope>
    <source>
        <strain evidence="4 5">RD-2-33</strain>
    </source>
</reference>
<dbReference type="AlphaFoldDB" id="A0A4Q9YQ49"/>
<proteinExistence type="predicted"/>
<evidence type="ECO:0000256" key="1">
    <source>
        <dbReference type="SAM" id="MobiDB-lite"/>
    </source>
</evidence>
<feature type="region of interest" description="Disordered" evidence="1">
    <location>
        <begin position="466"/>
        <end position="501"/>
    </location>
</feature>
<accession>A0A4Q9YQ49</accession>
<name>A0A4Q9YQ49_9FLAO</name>
<comment type="caution">
    <text evidence="4">The sequence shown here is derived from an EMBL/GenBank/DDBJ whole genome shotgun (WGS) entry which is preliminary data.</text>
</comment>
<evidence type="ECO:0000256" key="2">
    <source>
        <dbReference type="SAM" id="SignalP"/>
    </source>
</evidence>
<feature type="compositionally biased region" description="Low complexity" evidence="1">
    <location>
        <begin position="470"/>
        <end position="495"/>
    </location>
</feature>
<gene>
    <name evidence="4" type="ORF">EZL74_11930</name>
</gene>
<evidence type="ECO:0000313" key="4">
    <source>
        <dbReference type="EMBL" id="TBX65580.1"/>
    </source>
</evidence>
<feature type="signal peptide" evidence="2">
    <location>
        <begin position="1"/>
        <end position="28"/>
    </location>
</feature>
<protein>
    <submittedName>
        <fullName evidence="4">T9SS type A sorting domain-containing protein</fullName>
    </submittedName>
</protein>
<feature type="domain" description="MBG" evidence="3">
    <location>
        <begin position="315"/>
        <end position="394"/>
    </location>
</feature>
<keyword evidence="2" id="KW-0732">Signal</keyword>
<feature type="chain" id="PRO_5020592477" evidence="2">
    <location>
        <begin position="29"/>
        <end position="1035"/>
    </location>
</feature>